<sequence>MVNVFHVRNLILLLVFFVAVWMIYNYLYASKYGDILDNIKVMQVPQSVKCFFSENTCEQGDINGWSMLQAFLYFIVGLIIPNRYLLIIIISIVIEVIKPLFGMTPRYIISPLLNLTGYILGSSLNPITKSKNLSEKYNLLIK</sequence>
<proteinExistence type="predicted"/>
<evidence type="ECO:0000256" key="1">
    <source>
        <dbReference type="SAM" id="Phobius"/>
    </source>
</evidence>
<keyword evidence="1" id="KW-0812">Transmembrane</keyword>
<keyword evidence="3" id="KW-1185">Reference proteome</keyword>
<keyword evidence="1" id="KW-1133">Transmembrane helix</keyword>
<name>A0A2P1ELF5_9VIRU</name>
<accession>A0A2P1ELF5</accession>
<keyword evidence="1" id="KW-0472">Membrane</keyword>
<organism evidence="2 3">
    <name type="scientific">Moumouvirus australiensis</name>
    <dbReference type="NCBI Taxonomy" id="2109587"/>
    <lineage>
        <taxon>Viruses</taxon>
        <taxon>Varidnaviria</taxon>
        <taxon>Bamfordvirae</taxon>
        <taxon>Nucleocytoviricota</taxon>
        <taxon>Megaviricetes</taxon>
        <taxon>Imitervirales</taxon>
        <taxon>Mimiviridae</taxon>
        <taxon>Megamimivirinae</taxon>
        <taxon>Moumouvirus</taxon>
        <taxon>Moumouvirus australiense</taxon>
    </lineage>
</organism>
<dbReference type="EMBL" id="MG807320">
    <property type="protein sequence ID" value="AVL94705.1"/>
    <property type="molecule type" value="Genomic_DNA"/>
</dbReference>
<protein>
    <submittedName>
        <fullName evidence="2">Uncharacterized protein</fullName>
    </submittedName>
</protein>
<evidence type="ECO:0000313" key="3">
    <source>
        <dbReference type="Proteomes" id="UP000289600"/>
    </source>
</evidence>
<feature type="transmembrane region" description="Helical" evidence="1">
    <location>
        <begin position="7"/>
        <end position="27"/>
    </location>
</feature>
<reference evidence="3" key="1">
    <citation type="submission" date="2018-01" db="EMBL/GenBank/DDBJ databases">
        <title>Testimony of 'menage a trois' revealed by the proteome of Megavirus virophage.</title>
        <authorList>
            <person name="Jeudy S."/>
            <person name="Bertaux L."/>
            <person name="Alempic J.-M."/>
            <person name="Lartigue A."/>
            <person name="Legendre M."/>
            <person name="Philippe N."/>
            <person name="Beucher L."/>
            <person name="Biondi E."/>
            <person name="Juul S."/>
            <person name="Turner D."/>
            <person name="Coute Y."/>
            <person name="Claverie J.-M."/>
            <person name="Abergel C."/>
        </authorList>
    </citation>
    <scope>NUCLEOTIDE SEQUENCE [LARGE SCALE GENOMIC DNA]</scope>
</reference>
<feature type="transmembrane region" description="Helical" evidence="1">
    <location>
        <begin position="71"/>
        <end position="97"/>
    </location>
</feature>
<dbReference type="Proteomes" id="UP000289600">
    <property type="component" value="Segment"/>
</dbReference>
<gene>
    <name evidence="2" type="ORF">mc_319</name>
</gene>
<evidence type="ECO:0000313" key="2">
    <source>
        <dbReference type="EMBL" id="AVL94705.1"/>
    </source>
</evidence>